<sequence>MHIQFLTFSRLILLPCIATGLASCAAISNVDRQADAEMANANSIIKELRNTAAMTAVHVHEHGYWVSTKEIPSKKEGETVSCTLTLEEAEPMTLSQFAEKIKRICGVPVLISADARFTVSPPSSASEVKESGQEEVVVNSNAQSISEGDQPEEMKINVHWHGSLAGLLDSVILSSGLHWKVHNGAVHIFKTETRVFQIYALPGTDALSSSVTATTNATFGGGLNGSDSGNGNSGSSQTLATSLTRSVMDEIQKAVANMLTPGEGKLTLSMATASLVVTDSPEVLDRIKDYIDQQNKLLTTQVVLNVKILNLTFDRADQYGVDWSLAYKDAHIGVGGAGSGVTEGGDISTNIHILKGPFSDSNLLIKALSTQGKVSIVTQPSVTTLNLQAVPMQVATQTGYVSSTSSTSTPQVGISVGIEPATVTTGFNMLMLPYAMADKQILLQYNISLSDLKRLEKFGEKATGQVQLPTIDLRAFSQKVRLHSGETLVLSGFEQQSDTSDRSGLGSPDNQFLGGSRQGKRNHNVIVVMITPIVVD</sequence>
<dbReference type="GO" id="GO:0009297">
    <property type="term" value="P:pilus assembly"/>
    <property type="evidence" value="ECO:0007669"/>
    <property type="project" value="InterPro"/>
</dbReference>
<dbReference type="RefSeq" id="WP_036778918.1">
    <property type="nucleotide sequence ID" value="NZ_CAWLTM010000085.1"/>
</dbReference>
<dbReference type="Proteomes" id="UP000023464">
    <property type="component" value="Unassembled WGS sequence"/>
</dbReference>
<gene>
    <name evidence="8" type="ORF">BA1DRAFT_02289</name>
</gene>
<evidence type="ECO:0000259" key="7">
    <source>
        <dbReference type="Pfam" id="PF07655"/>
    </source>
</evidence>
<keyword evidence="3" id="KW-0472">Membrane</keyword>
<dbReference type="InterPro" id="IPR004846">
    <property type="entry name" value="T2SS/T3SS_dom"/>
</dbReference>
<organism evidence="8 9">
    <name type="scientific">Photorhabdus aegyptia</name>
    <dbReference type="NCBI Taxonomy" id="2805098"/>
    <lineage>
        <taxon>Bacteria</taxon>
        <taxon>Pseudomonadati</taxon>
        <taxon>Pseudomonadota</taxon>
        <taxon>Gammaproteobacteria</taxon>
        <taxon>Enterobacterales</taxon>
        <taxon>Morganellaceae</taxon>
        <taxon>Photorhabdus</taxon>
    </lineage>
</organism>
<dbReference type="NCBIfam" id="TIGR02520">
    <property type="entry name" value="pilus_B_mal_scr"/>
    <property type="match status" value="1"/>
</dbReference>
<proteinExistence type="predicted"/>
<keyword evidence="2 5" id="KW-0732">Signal</keyword>
<evidence type="ECO:0000313" key="9">
    <source>
        <dbReference type="Proteomes" id="UP000023464"/>
    </source>
</evidence>
<dbReference type="PANTHER" id="PTHR30332">
    <property type="entry name" value="PROBABLE GENERAL SECRETION PATHWAY PROTEIN D"/>
    <property type="match status" value="1"/>
</dbReference>
<dbReference type="InterPro" id="IPR050810">
    <property type="entry name" value="Bact_Secretion_Sys_Channel"/>
</dbReference>
<dbReference type="InterPro" id="IPR011514">
    <property type="entry name" value="Secretin_N_2"/>
</dbReference>
<keyword evidence="9" id="KW-1185">Reference proteome</keyword>
<dbReference type="GO" id="GO:0019867">
    <property type="term" value="C:outer membrane"/>
    <property type="evidence" value="ECO:0007669"/>
    <property type="project" value="InterPro"/>
</dbReference>
<feature type="chain" id="PRO_5001503406" evidence="5">
    <location>
        <begin position="26"/>
        <end position="536"/>
    </location>
</feature>
<dbReference type="PANTHER" id="PTHR30332:SF24">
    <property type="entry name" value="SECRETIN GSPD-RELATED"/>
    <property type="match status" value="1"/>
</dbReference>
<dbReference type="PATRIC" id="fig|1393736.3.peg.2336"/>
<reference evidence="8 9" key="1">
    <citation type="submission" date="2014-03" db="EMBL/GenBank/DDBJ databases">
        <title>Draft Genome of Photorhabdus luminescens BA1, an Egyptian Isolate.</title>
        <authorList>
            <person name="Ghazal S."/>
            <person name="Hurst S.G.IV."/>
            <person name="Morris K."/>
            <person name="Thomas K."/>
            <person name="Tisa L.S."/>
        </authorList>
    </citation>
    <scope>NUCLEOTIDE SEQUENCE [LARGE SCALE GENOMIC DNA]</scope>
    <source>
        <strain evidence="8 9">BA1</strain>
    </source>
</reference>
<dbReference type="Pfam" id="PF00263">
    <property type="entry name" value="Secretin"/>
    <property type="match status" value="1"/>
</dbReference>
<evidence type="ECO:0000256" key="3">
    <source>
        <dbReference type="ARBA" id="ARBA00023136"/>
    </source>
</evidence>
<comment type="caution">
    <text evidence="8">The sequence shown here is derived from an EMBL/GenBank/DDBJ whole genome shotgun (WGS) entry which is preliminary data.</text>
</comment>
<evidence type="ECO:0000313" key="8">
    <source>
        <dbReference type="EMBL" id="EYU15201.1"/>
    </source>
</evidence>
<dbReference type="Pfam" id="PF07655">
    <property type="entry name" value="Secretin_N_2"/>
    <property type="match status" value="1"/>
</dbReference>
<feature type="region of interest" description="Disordered" evidence="4">
    <location>
        <begin position="119"/>
        <end position="139"/>
    </location>
</feature>
<feature type="domain" description="Secretin N-terminal" evidence="7">
    <location>
        <begin position="193"/>
        <end position="273"/>
    </location>
</feature>
<dbReference type="InterPro" id="IPR013359">
    <property type="entry name" value="Pilus_4B_PilN"/>
</dbReference>
<protein>
    <submittedName>
        <fullName evidence="8">Type IVB pilus formation outer membrane protein, R64 PilN family</fullName>
    </submittedName>
</protein>
<name>A0A022PHQ9_9GAMM</name>
<evidence type="ECO:0000256" key="1">
    <source>
        <dbReference type="ARBA" id="ARBA00004370"/>
    </source>
</evidence>
<feature type="region of interest" description="Disordered" evidence="4">
    <location>
        <begin position="494"/>
        <end position="517"/>
    </location>
</feature>
<dbReference type="GO" id="GO:0009306">
    <property type="term" value="P:protein secretion"/>
    <property type="evidence" value="ECO:0007669"/>
    <property type="project" value="InterPro"/>
</dbReference>
<evidence type="ECO:0000256" key="4">
    <source>
        <dbReference type="SAM" id="MobiDB-lite"/>
    </source>
</evidence>
<dbReference type="AlphaFoldDB" id="A0A022PHQ9"/>
<feature type="domain" description="Type II/III secretion system secretin-like" evidence="6">
    <location>
        <begin position="367"/>
        <end position="535"/>
    </location>
</feature>
<evidence type="ECO:0000256" key="2">
    <source>
        <dbReference type="ARBA" id="ARBA00022729"/>
    </source>
</evidence>
<evidence type="ECO:0000256" key="5">
    <source>
        <dbReference type="SAM" id="SignalP"/>
    </source>
</evidence>
<accession>A0A022PHQ9</accession>
<comment type="subcellular location">
    <subcellularLocation>
        <location evidence="1">Membrane</location>
    </subcellularLocation>
</comment>
<feature type="signal peptide" evidence="5">
    <location>
        <begin position="1"/>
        <end position="25"/>
    </location>
</feature>
<dbReference type="EMBL" id="JFGV01000030">
    <property type="protein sequence ID" value="EYU15201.1"/>
    <property type="molecule type" value="Genomic_DNA"/>
</dbReference>
<evidence type="ECO:0000259" key="6">
    <source>
        <dbReference type="Pfam" id="PF00263"/>
    </source>
</evidence>